<keyword evidence="3" id="KW-0560">Oxidoreductase</keyword>
<accession>W9Y7Y1</accession>
<evidence type="ECO:0000256" key="3">
    <source>
        <dbReference type="ARBA" id="ARBA00023002"/>
    </source>
</evidence>
<dbReference type="PRINTS" id="PR00081">
    <property type="entry name" value="GDHRDH"/>
</dbReference>
<keyword evidence="2" id="KW-0521">NADP</keyword>
<dbReference type="FunFam" id="3.40.50.720:FF:000084">
    <property type="entry name" value="Short-chain dehydrogenase reductase"/>
    <property type="match status" value="1"/>
</dbReference>
<dbReference type="SMART" id="SM00822">
    <property type="entry name" value="PKS_KR"/>
    <property type="match status" value="1"/>
</dbReference>
<dbReference type="SUPFAM" id="SSF51735">
    <property type="entry name" value="NAD(P)-binding Rossmann-fold domains"/>
    <property type="match status" value="1"/>
</dbReference>
<dbReference type="InterPro" id="IPR002347">
    <property type="entry name" value="SDR_fam"/>
</dbReference>
<dbReference type="PANTHER" id="PTHR43639">
    <property type="entry name" value="OXIDOREDUCTASE, SHORT-CHAIN DEHYDROGENASE/REDUCTASE FAMILY (AFU_ORTHOLOGUE AFUA_5G02870)"/>
    <property type="match status" value="1"/>
</dbReference>
<dbReference type="AlphaFoldDB" id="W9Y7Y1"/>
<evidence type="ECO:0000256" key="2">
    <source>
        <dbReference type="ARBA" id="ARBA00022857"/>
    </source>
</evidence>
<sequence length="252" mass="26591">MSLAGKIAIVTGGSRGIGAGIAKELAKRGAKVLITYVANAAKADAVVEGIKADGGEALAVKADCTDKAAPKVVVDAALKFDGGIDIIINNAGAGDEAYLQDATYEHFEKVVNTNMRFPLFLVQAALPYLRRGGRIVSIGSVCGREGWPKNSVYCATKAALEAYARVWAVELGHKYGVTVNNVNPGPVATDMWEMDTTAETHEAMSDYFKKTTSEPRVGYVEDIVPIVAFLCEESARWVNGSTTCANGGALTV</sequence>
<dbReference type="HOGENOM" id="CLU_010194_1_3_1"/>
<evidence type="ECO:0000259" key="4">
    <source>
        <dbReference type="SMART" id="SM00822"/>
    </source>
</evidence>
<dbReference type="STRING" id="1182541.W9Y7Y1"/>
<comment type="caution">
    <text evidence="5">The sequence shown here is derived from an EMBL/GenBank/DDBJ whole genome shotgun (WGS) entry which is preliminary data.</text>
</comment>
<reference evidence="5 6" key="1">
    <citation type="submission" date="2013-03" db="EMBL/GenBank/DDBJ databases">
        <title>The Genome Sequence of Capronia coronata CBS 617.96.</title>
        <authorList>
            <consortium name="The Broad Institute Genomics Platform"/>
            <person name="Cuomo C."/>
            <person name="de Hoog S."/>
            <person name="Gorbushina A."/>
            <person name="Walker B."/>
            <person name="Young S.K."/>
            <person name="Zeng Q."/>
            <person name="Gargeya S."/>
            <person name="Fitzgerald M."/>
            <person name="Haas B."/>
            <person name="Abouelleil A."/>
            <person name="Allen A.W."/>
            <person name="Alvarado L."/>
            <person name="Arachchi H.M."/>
            <person name="Berlin A.M."/>
            <person name="Chapman S.B."/>
            <person name="Gainer-Dewar J."/>
            <person name="Goldberg J."/>
            <person name="Griggs A."/>
            <person name="Gujja S."/>
            <person name="Hansen M."/>
            <person name="Howarth C."/>
            <person name="Imamovic A."/>
            <person name="Ireland A."/>
            <person name="Larimer J."/>
            <person name="McCowan C."/>
            <person name="Murphy C."/>
            <person name="Pearson M."/>
            <person name="Poon T.W."/>
            <person name="Priest M."/>
            <person name="Roberts A."/>
            <person name="Saif S."/>
            <person name="Shea T."/>
            <person name="Sisk P."/>
            <person name="Sykes S."/>
            <person name="Wortman J."/>
            <person name="Nusbaum C."/>
            <person name="Birren B."/>
        </authorList>
    </citation>
    <scope>NUCLEOTIDE SEQUENCE [LARGE SCALE GENOMIC DNA]</scope>
    <source>
        <strain evidence="5 6">CBS 617.96</strain>
    </source>
</reference>
<dbReference type="eggNOG" id="KOG0725">
    <property type="taxonomic scope" value="Eukaryota"/>
</dbReference>
<dbReference type="GO" id="GO:0016491">
    <property type="term" value="F:oxidoreductase activity"/>
    <property type="evidence" value="ECO:0007669"/>
    <property type="project" value="UniProtKB-KW"/>
</dbReference>
<dbReference type="InterPro" id="IPR036291">
    <property type="entry name" value="NAD(P)-bd_dom_sf"/>
</dbReference>
<gene>
    <name evidence="5" type="ORF">A1O1_05695</name>
</gene>
<dbReference type="GeneID" id="19160568"/>
<evidence type="ECO:0000256" key="1">
    <source>
        <dbReference type="ARBA" id="ARBA00006484"/>
    </source>
</evidence>
<dbReference type="Gene3D" id="3.40.50.720">
    <property type="entry name" value="NAD(P)-binding Rossmann-like Domain"/>
    <property type="match status" value="1"/>
</dbReference>
<comment type="similarity">
    <text evidence="1">Belongs to the short-chain dehydrogenases/reductases (SDR) family.</text>
</comment>
<dbReference type="PANTHER" id="PTHR43639:SF1">
    <property type="entry name" value="SHORT-CHAIN DEHYDROGENASE_REDUCTASE FAMILY PROTEIN"/>
    <property type="match status" value="1"/>
</dbReference>
<keyword evidence="6" id="KW-1185">Reference proteome</keyword>
<dbReference type="InterPro" id="IPR020904">
    <property type="entry name" value="Sc_DH/Rdtase_CS"/>
</dbReference>
<organism evidence="5 6">
    <name type="scientific">Capronia coronata CBS 617.96</name>
    <dbReference type="NCBI Taxonomy" id="1182541"/>
    <lineage>
        <taxon>Eukaryota</taxon>
        <taxon>Fungi</taxon>
        <taxon>Dikarya</taxon>
        <taxon>Ascomycota</taxon>
        <taxon>Pezizomycotina</taxon>
        <taxon>Eurotiomycetes</taxon>
        <taxon>Chaetothyriomycetidae</taxon>
        <taxon>Chaetothyriales</taxon>
        <taxon>Herpotrichiellaceae</taxon>
        <taxon>Capronia</taxon>
    </lineage>
</organism>
<dbReference type="InterPro" id="IPR057326">
    <property type="entry name" value="KR_dom"/>
</dbReference>
<name>W9Y7Y1_9EURO</name>
<dbReference type="Pfam" id="PF13561">
    <property type="entry name" value="adh_short_C2"/>
    <property type="match status" value="1"/>
</dbReference>
<dbReference type="PRINTS" id="PR00080">
    <property type="entry name" value="SDRFAMILY"/>
</dbReference>
<protein>
    <recommendedName>
        <fullName evidence="4">Ketoreductase domain-containing protein</fullName>
    </recommendedName>
</protein>
<evidence type="ECO:0000313" key="5">
    <source>
        <dbReference type="EMBL" id="EXJ85331.1"/>
    </source>
</evidence>
<dbReference type="PROSITE" id="PS00061">
    <property type="entry name" value="ADH_SHORT"/>
    <property type="match status" value="1"/>
</dbReference>
<dbReference type="EMBL" id="AMWN01000005">
    <property type="protein sequence ID" value="EXJ85331.1"/>
    <property type="molecule type" value="Genomic_DNA"/>
</dbReference>
<dbReference type="Proteomes" id="UP000019484">
    <property type="component" value="Unassembled WGS sequence"/>
</dbReference>
<dbReference type="OrthoDB" id="47007at2759"/>
<feature type="domain" description="Ketoreductase" evidence="4">
    <location>
        <begin position="6"/>
        <end position="185"/>
    </location>
</feature>
<proteinExistence type="inferred from homology"/>
<dbReference type="RefSeq" id="XP_007724769.1">
    <property type="nucleotide sequence ID" value="XM_007726579.1"/>
</dbReference>
<evidence type="ECO:0000313" key="6">
    <source>
        <dbReference type="Proteomes" id="UP000019484"/>
    </source>
</evidence>